<feature type="transmembrane region" description="Helical" evidence="8">
    <location>
        <begin position="69"/>
        <end position="86"/>
    </location>
</feature>
<name>A0A6P4Y279_BRABE</name>
<gene>
    <name evidence="10" type="primary">LOC109465652</name>
</gene>
<evidence type="ECO:0000256" key="6">
    <source>
        <dbReference type="ARBA" id="ARBA00023136"/>
    </source>
</evidence>
<feature type="transmembrane region" description="Helical" evidence="8">
    <location>
        <begin position="98"/>
        <end position="116"/>
    </location>
</feature>
<dbReference type="Proteomes" id="UP000515135">
    <property type="component" value="Unplaced"/>
</dbReference>
<feature type="transmembrane region" description="Helical" evidence="8">
    <location>
        <begin position="136"/>
        <end position="156"/>
    </location>
</feature>
<dbReference type="PANTHER" id="PTHR20955">
    <property type="entry name" value="PROTEIN JAGUNAL HOMOLOG 1"/>
    <property type="match status" value="1"/>
</dbReference>
<dbReference type="GO" id="GO:0016192">
    <property type="term" value="P:vesicle-mediated transport"/>
    <property type="evidence" value="ECO:0007669"/>
    <property type="project" value="TreeGrafter"/>
</dbReference>
<dbReference type="Pfam" id="PF07086">
    <property type="entry name" value="Jagunal"/>
    <property type="match status" value="1"/>
</dbReference>
<dbReference type="GeneID" id="109465652"/>
<dbReference type="PANTHER" id="PTHR20955:SF1">
    <property type="entry name" value="PROTEIN JAGUNAL HOMOLOG 1"/>
    <property type="match status" value="1"/>
</dbReference>
<dbReference type="AlphaFoldDB" id="A0A6P4Y279"/>
<reference evidence="10" key="1">
    <citation type="submission" date="2025-08" db="UniProtKB">
        <authorList>
            <consortium name="RefSeq"/>
        </authorList>
    </citation>
    <scope>IDENTIFICATION</scope>
    <source>
        <tissue evidence="10">Gonad</tissue>
    </source>
</reference>
<organism evidence="9 10">
    <name type="scientific">Branchiostoma belcheri</name>
    <name type="common">Amphioxus</name>
    <dbReference type="NCBI Taxonomy" id="7741"/>
    <lineage>
        <taxon>Eukaryota</taxon>
        <taxon>Metazoa</taxon>
        <taxon>Chordata</taxon>
        <taxon>Cephalochordata</taxon>
        <taxon>Leptocardii</taxon>
        <taxon>Amphioxiformes</taxon>
        <taxon>Branchiostomatidae</taxon>
        <taxon>Branchiostoma</taxon>
    </lineage>
</organism>
<evidence type="ECO:0000256" key="1">
    <source>
        <dbReference type="ARBA" id="ARBA00004477"/>
    </source>
</evidence>
<evidence type="ECO:0000256" key="2">
    <source>
        <dbReference type="ARBA" id="ARBA00008462"/>
    </source>
</evidence>
<proteinExistence type="inferred from homology"/>
<keyword evidence="3 8" id="KW-0812">Transmembrane</keyword>
<comment type="subcellular location">
    <subcellularLocation>
        <location evidence="1">Endoplasmic reticulum membrane</location>
        <topology evidence="1">Multi-pass membrane protein</topology>
    </subcellularLocation>
</comment>
<evidence type="ECO:0000256" key="8">
    <source>
        <dbReference type="SAM" id="Phobius"/>
    </source>
</evidence>
<dbReference type="RefSeq" id="XP_019618593.1">
    <property type="nucleotide sequence ID" value="XM_019763034.1"/>
</dbReference>
<evidence type="ECO:0000313" key="9">
    <source>
        <dbReference type="Proteomes" id="UP000515135"/>
    </source>
</evidence>
<dbReference type="GO" id="GO:0005789">
    <property type="term" value="C:endoplasmic reticulum membrane"/>
    <property type="evidence" value="ECO:0007669"/>
    <property type="project" value="UniProtKB-SubCell"/>
</dbReference>
<evidence type="ECO:0000313" key="10">
    <source>
        <dbReference type="RefSeq" id="XP_019618593.1"/>
    </source>
</evidence>
<keyword evidence="9" id="KW-1185">Reference proteome</keyword>
<dbReference type="InterPro" id="IPR009787">
    <property type="entry name" value="Jagunal"/>
</dbReference>
<sequence length="171" mass="18832">MASRGGKHVSGSDGSDFLHRERVADHYLASARMKTTAKQCMVGHLVLVALVLSHAILGQLGFLDPPAKIWEKIWILSAIPALFGIQSLPRSKVNHMNGFFYGVAVLGLLPLCWGVVDLLPELRTATQFMFGYPAAYVYYTGISVGAVLHVLGLYYSRKLVEAWTSKGQKRQ</sequence>
<evidence type="ECO:0000256" key="5">
    <source>
        <dbReference type="ARBA" id="ARBA00022989"/>
    </source>
</evidence>
<protein>
    <recommendedName>
        <fullName evidence="7">Protein jagunal homolog 1</fullName>
    </recommendedName>
</protein>
<dbReference type="GO" id="GO:0007029">
    <property type="term" value="P:endoplasmic reticulum organization"/>
    <property type="evidence" value="ECO:0007669"/>
    <property type="project" value="InterPro"/>
</dbReference>
<evidence type="ECO:0000256" key="3">
    <source>
        <dbReference type="ARBA" id="ARBA00022692"/>
    </source>
</evidence>
<evidence type="ECO:0000256" key="7">
    <source>
        <dbReference type="ARBA" id="ARBA00039548"/>
    </source>
</evidence>
<evidence type="ECO:0000256" key="4">
    <source>
        <dbReference type="ARBA" id="ARBA00022824"/>
    </source>
</evidence>
<keyword evidence="5 8" id="KW-1133">Transmembrane helix</keyword>
<dbReference type="KEGG" id="bbel:109465652"/>
<comment type="similarity">
    <text evidence="2">Belongs to the jagunal family.</text>
</comment>
<accession>A0A6P4Y279</accession>
<keyword evidence="4" id="KW-0256">Endoplasmic reticulum</keyword>
<dbReference type="OrthoDB" id="8914197at2759"/>
<feature type="transmembrane region" description="Helical" evidence="8">
    <location>
        <begin position="42"/>
        <end position="63"/>
    </location>
</feature>
<keyword evidence="6 8" id="KW-0472">Membrane</keyword>